<feature type="compositionally biased region" description="Polar residues" evidence="3">
    <location>
        <begin position="355"/>
        <end position="365"/>
    </location>
</feature>
<dbReference type="Gene3D" id="3.40.50.300">
    <property type="entry name" value="P-loop containing nucleotide triphosphate hydrolases"/>
    <property type="match status" value="1"/>
</dbReference>
<feature type="region of interest" description="Disordered" evidence="3">
    <location>
        <begin position="102"/>
        <end position="130"/>
    </location>
</feature>
<proteinExistence type="predicted"/>
<feature type="region of interest" description="Disordered" evidence="3">
    <location>
        <begin position="353"/>
        <end position="372"/>
    </location>
</feature>
<dbReference type="InterPro" id="IPR003959">
    <property type="entry name" value="ATPase_AAA_core"/>
</dbReference>
<evidence type="ECO:0000256" key="3">
    <source>
        <dbReference type="SAM" id="MobiDB-lite"/>
    </source>
</evidence>
<evidence type="ECO:0000256" key="1">
    <source>
        <dbReference type="ARBA" id="ARBA00022741"/>
    </source>
</evidence>
<dbReference type="Pfam" id="PF00004">
    <property type="entry name" value="AAA"/>
    <property type="match status" value="1"/>
</dbReference>
<feature type="transmembrane region" description="Helical" evidence="4">
    <location>
        <begin position="59"/>
        <end position="89"/>
    </location>
</feature>
<dbReference type="Proteomes" id="UP000286045">
    <property type="component" value="Unassembled WGS sequence"/>
</dbReference>
<evidence type="ECO:0000256" key="4">
    <source>
        <dbReference type="SAM" id="Phobius"/>
    </source>
</evidence>
<sequence>MIYTKLGSIQSRIKTIPSELWSSVTVRARYLVMGTPLDQATKNYVGPYSKFTKLGFPNVVVVQLAVVYAIYLVILGIMLVPYVIAYFAYRRFVALWCGEGEEESGEETPGNSTEDKPSDRGVEEVEKKSNLPQTIRDKMEAVKKLGGEEAKLIHLIVDSNTVDHGNGNASNASDYGVLKHTRVAGALLYGPPGTGKTHLARVLPRESTAVVISASPTDIEDCWVGKTEKTIKAPFSLGKKLAPSIIFIDEADALLRKRELDPAVLRRVPRWLHMALPSRQLRKSIFEINLRDEILDQDIDTMYLAGRTPGSSGSDIRTLCVQAALQCDIVVTEGDDTGKRILNRAHFVKSLARTPPSTSAPNQHSEVQEVAVDGSRVDDRTRFLHGNKRAQRLKPSMGEKYYSHAEGYQYQSLHDIEHEIRLLHLMPGDFDDPIPVQITHVSLKPPREKKKRRRVTNDAFIINSIKSTLPPPWNAACTDQGKSMFLKRDENGLLTSWQHPDPSFDMSSVNLPPPIGRDECLQGPSFEALSYRNMKGTDNVKANAREGTKNEVGTVESMESGEKQNGEEAEEEGNTYQVVGECVIPGLEDSIRLLGSLPHPWAIKIALNAGGQDVARYRNIETGEITDSGPRLTAPRDEEWEWEWEPLGEDTTALSESSGGSGDDGSFLTCQAFMHKTTGQVAGYDPRLEPEAIEAHGVRLETLTLV</sequence>
<dbReference type="InterPro" id="IPR003593">
    <property type="entry name" value="AAA+_ATPase"/>
</dbReference>
<accession>A0A439CT97</accession>
<name>A0A439CT97_9PEZI</name>
<evidence type="ECO:0000259" key="5">
    <source>
        <dbReference type="SMART" id="SM00382"/>
    </source>
</evidence>
<feature type="region of interest" description="Disordered" evidence="3">
    <location>
        <begin position="545"/>
        <end position="574"/>
    </location>
</feature>
<keyword evidence="2" id="KW-0067">ATP-binding</keyword>
<dbReference type="STRING" id="363999.A0A439CT97"/>
<feature type="domain" description="AAA+ ATPase" evidence="5">
    <location>
        <begin position="182"/>
        <end position="335"/>
    </location>
</feature>
<evidence type="ECO:0000313" key="7">
    <source>
        <dbReference type="Proteomes" id="UP000286045"/>
    </source>
</evidence>
<dbReference type="SMART" id="SM00382">
    <property type="entry name" value="AAA"/>
    <property type="match status" value="1"/>
</dbReference>
<dbReference type="PANTHER" id="PTHR45644">
    <property type="entry name" value="AAA ATPASE, PUTATIVE (AFU_ORTHOLOGUE AFUA_2G12920)-RELATED-RELATED"/>
    <property type="match status" value="1"/>
</dbReference>
<keyword evidence="1" id="KW-0547">Nucleotide-binding</keyword>
<keyword evidence="7" id="KW-1185">Reference proteome</keyword>
<dbReference type="InterPro" id="IPR051701">
    <property type="entry name" value="Mito_OM_Translocase_MSP1"/>
</dbReference>
<comment type="caution">
    <text evidence="6">The sequence shown here is derived from an EMBL/GenBank/DDBJ whole genome shotgun (WGS) entry which is preliminary data.</text>
</comment>
<keyword evidence="4" id="KW-0812">Transmembrane</keyword>
<dbReference type="SUPFAM" id="SSF52540">
    <property type="entry name" value="P-loop containing nucleoside triphosphate hydrolases"/>
    <property type="match status" value="1"/>
</dbReference>
<organism evidence="6 7">
    <name type="scientific">Xylaria grammica</name>
    <dbReference type="NCBI Taxonomy" id="363999"/>
    <lineage>
        <taxon>Eukaryota</taxon>
        <taxon>Fungi</taxon>
        <taxon>Dikarya</taxon>
        <taxon>Ascomycota</taxon>
        <taxon>Pezizomycotina</taxon>
        <taxon>Sordariomycetes</taxon>
        <taxon>Xylariomycetidae</taxon>
        <taxon>Xylariales</taxon>
        <taxon>Xylariaceae</taxon>
        <taxon>Xylaria</taxon>
    </lineage>
</organism>
<gene>
    <name evidence="6" type="ORF">EKO27_g9726</name>
</gene>
<dbReference type="InterPro" id="IPR027417">
    <property type="entry name" value="P-loop_NTPase"/>
</dbReference>
<dbReference type="EMBL" id="RYZI01000446">
    <property type="protein sequence ID" value="RWA05380.1"/>
    <property type="molecule type" value="Genomic_DNA"/>
</dbReference>
<dbReference type="GO" id="GO:0016887">
    <property type="term" value="F:ATP hydrolysis activity"/>
    <property type="evidence" value="ECO:0007669"/>
    <property type="project" value="InterPro"/>
</dbReference>
<keyword evidence="4" id="KW-0472">Membrane</keyword>
<evidence type="ECO:0000313" key="6">
    <source>
        <dbReference type="EMBL" id="RWA05380.1"/>
    </source>
</evidence>
<dbReference type="GO" id="GO:0005524">
    <property type="term" value="F:ATP binding"/>
    <property type="evidence" value="ECO:0007669"/>
    <property type="project" value="UniProtKB-KW"/>
</dbReference>
<protein>
    <recommendedName>
        <fullName evidence="5">AAA+ ATPase domain-containing protein</fullName>
    </recommendedName>
</protein>
<dbReference type="GO" id="GO:0005741">
    <property type="term" value="C:mitochondrial outer membrane"/>
    <property type="evidence" value="ECO:0007669"/>
    <property type="project" value="TreeGrafter"/>
</dbReference>
<evidence type="ECO:0000256" key="2">
    <source>
        <dbReference type="ARBA" id="ARBA00022840"/>
    </source>
</evidence>
<feature type="compositionally biased region" description="Basic and acidic residues" evidence="3">
    <location>
        <begin position="113"/>
        <end position="130"/>
    </location>
</feature>
<reference evidence="6 7" key="1">
    <citation type="submission" date="2018-12" db="EMBL/GenBank/DDBJ databases">
        <title>Draft genome sequence of Xylaria grammica IHI A82.</title>
        <authorList>
            <person name="Buettner E."/>
            <person name="Kellner H."/>
        </authorList>
    </citation>
    <scope>NUCLEOTIDE SEQUENCE [LARGE SCALE GENOMIC DNA]</scope>
    <source>
        <strain evidence="6 7">IHI A82</strain>
    </source>
</reference>
<dbReference type="AlphaFoldDB" id="A0A439CT97"/>
<keyword evidence="4" id="KW-1133">Transmembrane helix</keyword>
<dbReference type="Gene3D" id="1.10.8.60">
    <property type="match status" value="1"/>
</dbReference>